<evidence type="ECO:0000313" key="7">
    <source>
        <dbReference type="EMBL" id="SAM03385.1"/>
    </source>
</evidence>
<name>A0A168Q299_ABSGL</name>
<dbReference type="AlphaFoldDB" id="A0A168Q299"/>
<dbReference type="SMART" id="SM01409">
    <property type="entry name" value="RNA_pol_Rpb6"/>
    <property type="match status" value="1"/>
</dbReference>
<feature type="region of interest" description="Disordered" evidence="6">
    <location>
        <begin position="1"/>
        <end position="38"/>
    </location>
</feature>
<dbReference type="Gene3D" id="3.90.940.10">
    <property type="match status" value="1"/>
</dbReference>
<dbReference type="InterPro" id="IPR036161">
    <property type="entry name" value="RPB6/omega-like_sf"/>
</dbReference>
<evidence type="ECO:0000256" key="1">
    <source>
        <dbReference type="ARBA" id="ARBA00004123"/>
    </source>
</evidence>
<evidence type="ECO:0008006" key="9">
    <source>
        <dbReference type="Google" id="ProtNLM"/>
    </source>
</evidence>
<keyword evidence="2" id="KW-0240">DNA-directed RNA polymerase</keyword>
<dbReference type="Proteomes" id="UP000078561">
    <property type="component" value="Unassembled WGS sequence"/>
</dbReference>
<dbReference type="GO" id="GO:0005736">
    <property type="term" value="C:RNA polymerase I complex"/>
    <property type="evidence" value="ECO:0007669"/>
    <property type="project" value="TreeGrafter"/>
</dbReference>
<dbReference type="InterPro" id="IPR028363">
    <property type="entry name" value="RPB6"/>
</dbReference>
<dbReference type="PROSITE" id="PS01111">
    <property type="entry name" value="RNA_POL_K_14KD"/>
    <property type="match status" value="1"/>
</dbReference>
<evidence type="ECO:0000256" key="6">
    <source>
        <dbReference type="SAM" id="MobiDB-lite"/>
    </source>
</evidence>
<keyword evidence="4" id="KW-0539">Nucleus</keyword>
<dbReference type="OrthoDB" id="259769at2759"/>
<evidence type="ECO:0000256" key="5">
    <source>
        <dbReference type="ARBA" id="ARBA00025773"/>
    </source>
</evidence>
<proteinExistence type="inferred from homology"/>
<dbReference type="GO" id="GO:0005666">
    <property type="term" value="C:RNA polymerase III complex"/>
    <property type="evidence" value="ECO:0007669"/>
    <property type="project" value="TreeGrafter"/>
</dbReference>
<dbReference type="GO" id="GO:0006366">
    <property type="term" value="P:transcription by RNA polymerase II"/>
    <property type="evidence" value="ECO:0007669"/>
    <property type="project" value="TreeGrafter"/>
</dbReference>
<keyword evidence="8" id="KW-1185">Reference proteome</keyword>
<gene>
    <name evidence="7" type="primary">ABSGL_09205.1 scaffold 10691</name>
</gene>
<organism evidence="7">
    <name type="scientific">Absidia glauca</name>
    <name type="common">Pin mould</name>
    <dbReference type="NCBI Taxonomy" id="4829"/>
    <lineage>
        <taxon>Eukaryota</taxon>
        <taxon>Fungi</taxon>
        <taxon>Fungi incertae sedis</taxon>
        <taxon>Mucoromycota</taxon>
        <taxon>Mucoromycotina</taxon>
        <taxon>Mucoromycetes</taxon>
        <taxon>Mucorales</taxon>
        <taxon>Cunninghamellaceae</taxon>
        <taxon>Absidia</taxon>
    </lineage>
</organism>
<dbReference type="GO" id="GO:0003899">
    <property type="term" value="F:DNA-directed RNA polymerase activity"/>
    <property type="evidence" value="ECO:0007669"/>
    <property type="project" value="InterPro"/>
</dbReference>
<dbReference type="InterPro" id="IPR006111">
    <property type="entry name" value="Rpo6/Rpb6"/>
</dbReference>
<accession>A0A168Q299</accession>
<reference evidence="7" key="1">
    <citation type="submission" date="2016-04" db="EMBL/GenBank/DDBJ databases">
        <authorList>
            <person name="Evans L.H."/>
            <person name="Alamgir A."/>
            <person name="Owens N."/>
            <person name="Weber N.D."/>
            <person name="Virtaneva K."/>
            <person name="Barbian K."/>
            <person name="Babar A."/>
            <person name="Rosenke K."/>
        </authorList>
    </citation>
    <scope>NUCLEOTIDE SEQUENCE [LARGE SCALE GENOMIC DNA]</scope>
    <source>
        <strain evidence="7">CBS 101.48</strain>
    </source>
</reference>
<dbReference type="GO" id="GO:0005665">
    <property type="term" value="C:RNA polymerase II, core complex"/>
    <property type="evidence" value="ECO:0007669"/>
    <property type="project" value="InterPro"/>
</dbReference>
<dbReference type="GO" id="GO:0003677">
    <property type="term" value="F:DNA binding"/>
    <property type="evidence" value="ECO:0007669"/>
    <property type="project" value="InterPro"/>
</dbReference>
<dbReference type="InterPro" id="IPR006110">
    <property type="entry name" value="Pol_omega/Rpo6/RPB6"/>
</dbReference>
<evidence type="ECO:0000256" key="4">
    <source>
        <dbReference type="ARBA" id="ARBA00023242"/>
    </source>
</evidence>
<dbReference type="InParanoid" id="A0A168Q299"/>
<feature type="compositionally biased region" description="Acidic residues" evidence="6">
    <location>
        <begin position="1"/>
        <end position="11"/>
    </location>
</feature>
<comment type="subcellular location">
    <subcellularLocation>
        <location evidence="1">Nucleus</location>
    </subcellularLocation>
</comment>
<evidence type="ECO:0000313" key="8">
    <source>
        <dbReference type="Proteomes" id="UP000078561"/>
    </source>
</evidence>
<dbReference type="PIRSF" id="PIRSF500154">
    <property type="entry name" value="RPB6"/>
    <property type="match status" value="1"/>
</dbReference>
<dbReference type="OMA" id="IVRRFMP"/>
<dbReference type="InterPro" id="IPR020708">
    <property type="entry name" value="DNA-dir_RNA_polK_14-18kDa_CS"/>
</dbReference>
<dbReference type="PANTHER" id="PTHR47227:SF5">
    <property type="entry name" value="DNA-DIRECTED RNA POLYMERASES I, II, AND III SUBUNIT RPABC2"/>
    <property type="match status" value="1"/>
</dbReference>
<dbReference type="GO" id="GO:0042797">
    <property type="term" value="P:tRNA transcription by RNA polymerase III"/>
    <property type="evidence" value="ECO:0007669"/>
    <property type="project" value="TreeGrafter"/>
</dbReference>
<keyword evidence="3" id="KW-0804">Transcription</keyword>
<comment type="similarity">
    <text evidence="5">Belongs to the archaeal Rpo6/eukaryotic RPB6 RNA polymerase subunit family.</text>
</comment>
<dbReference type="NCBIfam" id="NF002208">
    <property type="entry name" value="PRK01099.1-3"/>
    <property type="match status" value="1"/>
</dbReference>
<dbReference type="STRING" id="4829.A0A168Q299"/>
<evidence type="ECO:0000256" key="3">
    <source>
        <dbReference type="ARBA" id="ARBA00023163"/>
    </source>
</evidence>
<dbReference type="GO" id="GO:0006360">
    <property type="term" value="P:transcription by RNA polymerase I"/>
    <property type="evidence" value="ECO:0007669"/>
    <property type="project" value="TreeGrafter"/>
</dbReference>
<evidence type="ECO:0000256" key="2">
    <source>
        <dbReference type="ARBA" id="ARBA00022478"/>
    </source>
</evidence>
<sequence>MSDNENNEINDYEGGGDNFDYDDYENENLNADQEMEPTQEQDAVMILEENTVNGAANQQGGENKEKTTTPYMTKYERARILGTRALQISLNAPVTVELDGETDPLVIAMKELREKKIPLIVRRFMPDGTYEDWNVKDLIVE</sequence>
<dbReference type="EMBL" id="LT554082">
    <property type="protein sequence ID" value="SAM03385.1"/>
    <property type="molecule type" value="Genomic_DNA"/>
</dbReference>
<dbReference type="PIRSF" id="PIRSF000778">
    <property type="entry name" value="RpoK/RPB6"/>
    <property type="match status" value="1"/>
</dbReference>
<dbReference type="FunCoup" id="A0A168Q299">
    <property type="interactions" value="438"/>
</dbReference>
<protein>
    <recommendedName>
        <fullName evidence="9">DNA-directed RNA polymerase</fullName>
    </recommendedName>
</protein>
<dbReference type="Pfam" id="PF01192">
    <property type="entry name" value="RNA_pol_Rpb6"/>
    <property type="match status" value="1"/>
</dbReference>
<dbReference type="SUPFAM" id="SSF63562">
    <property type="entry name" value="RPB6/omega subunit-like"/>
    <property type="match status" value="1"/>
</dbReference>
<dbReference type="PANTHER" id="PTHR47227">
    <property type="entry name" value="DNA-DIRECTED RNA POLYMERASE SUBUNIT K"/>
    <property type="match status" value="1"/>
</dbReference>